<dbReference type="InterPro" id="IPR036318">
    <property type="entry name" value="FAD-bd_PCMH-like_sf"/>
</dbReference>
<dbReference type="SUPFAM" id="SSF55447">
    <property type="entry name" value="CO dehydrogenase flavoprotein C-terminal domain-like"/>
    <property type="match status" value="1"/>
</dbReference>
<keyword evidence="6" id="KW-1185">Reference proteome</keyword>
<evidence type="ECO:0000256" key="1">
    <source>
        <dbReference type="ARBA" id="ARBA00022630"/>
    </source>
</evidence>
<accession>A0ABP4UZH5</accession>
<gene>
    <name evidence="5" type="primary">cutB</name>
    <name evidence="5" type="ORF">GCM10009745_71310</name>
</gene>
<evidence type="ECO:0000256" key="3">
    <source>
        <dbReference type="ARBA" id="ARBA00023002"/>
    </source>
</evidence>
<evidence type="ECO:0000259" key="4">
    <source>
        <dbReference type="PROSITE" id="PS51387"/>
    </source>
</evidence>
<dbReference type="PROSITE" id="PS51387">
    <property type="entry name" value="FAD_PCMH"/>
    <property type="match status" value="1"/>
</dbReference>
<evidence type="ECO:0000313" key="6">
    <source>
        <dbReference type="Proteomes" id="UP001500280"/>
    </source>
</evidence>
<dbReference type="Pfam" id="PF00941">
    <property type="entry name" value="FAD_binding_5"/>
    <property type="match status" value="1"/>
</dbReference>
<dbReference type="Pfam" id="PF03450">
    <property type="entry name" value="CO_deh_flav_C"/>
    <property type="match status" value="1"/>
</dbReference>
<dbReference type="InterPro" id="IPR036683">
    <property type="entry name" value="CO_DH_flav_C_dom_sf"/>
</dbReference>
<protein>
    <submittedName>
        <fullName evidence="5">Glyceraldehyde dehydrogenase subunit beta</fullName>
    </submittedName>
</protein>
<dbReference type="PANTHER" id="PTHR42659:SF2">
    <property type="entry name" value="XANTHINE DEHYDROGENASE SUBUNIT C-RELATED"/>
    <property type="match status" value="1"/>
</dbReference>
<dbReference type="InterPro" id="IPR016166">
    <property type="entry name" value="FAD-bd_PCMH"/>
</dbReference>
<comment type="caution">
    <text evidence="5">The sequence shown here is derived from an EMBL/GenBank/DDBJ whole genome shotgun (WGS) entry which is preliminary data.</text>
</comment>
<dbReference type="SUPFAM" id="SSF56176">
    <property type="entry name" value="FAD-binding/transporter-associated domain-like"/>
    <property type="match status" value="1"/>
</dbReference>
<dbReference type="Gene3D" id="3.30.390.50">
    <property type="entry name" value="CO dehydrogenase flavoprotein, C-terminal domain"/>
    <property type="match status" value="1"/>
</dbReference>
<organism evidence="5 6">
    <name type="scientific">Kribbella yunnanensis</name>
    <dbReference type="NCBI Taxonomy" id="190194"/>
    <lineage>
        <taxon>Bacteria</taxon>
        <taxon>Bacillati</taxon>
        <taxon>Actinomycetota</taxon>
        <taxon>Actinomycetes</taxon>
        <taxon>Propionibacteriales</taxon>
        <taxon>Kribbellaceae</taxon>
        <taxon>Kribbella</taxon>
    </lineage>
</organism>
<keyword evidence="2" id="KW-0274">FAD</keyword>
<dbReference type="EMBL" id="BAAANF010000023">
    <property type="protein sequence ID" value="GAA1712812.1"/>
    <property type="molecule type" value="Genomic_DNA"/>
</dbReference>
<dbReference type="Proteomes" id="UP001500280">
    <property type="component" value="Unassembled WGS sequence"/>
</dbReference>
<dbReference type="InterPro" id="IPR051312">
    <property type="entry name" value="Diverse_Substr_Oxidored"/>
</dbReference>
<evidence type="ECO:0000256" key="2">
    <source>
        <dbReference type="ARBA" id="ARBA00022827"/>
    </source>
</evidence>
<keyword evidence="1" id="KW-0285">Flavoprotein</keyword>
<dbReference type="Gene3D" id="3.30.465.10">
    <property type="match status" value="1"/>
</dbReference>
<evidence type="ECO:0000313" key="5">
    <source>
        <dbReference type="EMBL" id="GAA1712812.1"/>
    </source>
</evidence>
<sequence length="295" mass="31727">MPSLLFEPSDYQFASSLDDVLDTLAREGDKARIIAGGTTIHELAYRKGMGDVRTLVDVTRLPMGRITESEGRVSVGATVTFTELAAYARARHPKALAIVTDAIAGIRPMQIRNVGTVGGAVCSSLPFFDLPAALVALDAKVTVNSRSKGERSIPIEEFFWDFFLPDLRPDELLTAVDFAVPRAGTAGAFQKFESNSVDWALVSIGVQVTVVGGRFLSSRVALGGGIGRKVTRASTVENALDGCAVTDEHAIDRAAAGVVDDVRAFSDFRGSAKFRNHLLKTYIARCLHQAARRTQ</sequence>
<dbReference type="PANTHER" id="PTHR42659">
    <property type="entry name" value="XANTHINE DEHYDROGENASE SUBUNIT C-RELATED"/>
    <property type="match status" value="1"/>
</dbReference>
<dbReference type="InterPro" id="IPR005107">
    <property type="entry name" value="CO_DH_flav_C"/>
</dbReference>
<feature type="domain" description="FAD-binding PCMH-type" evidence="4">
    <location>
        <begin position="4"/>
        <end position="183"/>
    </location>
</feature>
<dbReference type="InterPro" id="IPR016169">
    <property type="entry name" value="FAD-bd_PCMH_sub2"/>
</dbReference>
<reference evidence="6" key="1">
    <citation type="journal article" date="2019" name="Int. J. Syst. Evol. Microbiol.">
        <title>The Global Catalogue of Microorganisms (GCM) 10K type strain sequencing project: providing services to taxonomists for standard genome sequencing and annotation.</title>
        <authorList>
            <consortium name="The Broad Institute Genomics Platform"/>
            <consortium name="The Broad Institute Genome Sequencing Center for Infectious Disease"/>
            <person name="Wu L."/>
            <person name="Ma J."/>
        </authorList>
    </citation>
    <scope>NUCLEOTIDE SEQUENCE [LARGE SCALE GENOMIC DNA]</scope>
    <source>
        <strain evidence="6">JCM 14307</strain>
    </source>
</reference>
<dbReference type="RefSeq" id="WP_344162374.1">
    <property type="nucleotide sequence ID" value="NZ_BAAANF010000023.1"/>
</dbReference>
<dbReference type="SMART" id="SM01092">
    <property type="entry name" value="CO_deh_flav_C"/>
    <property type="match status" value="1"/>
</dbReference>
<keyword evidence="3" id="KW-0560">Oxidoreductase</keyword>
<proteinExistence type="predicted"/>
<dbReference type="InterPro" id="IPR002346">
    <property type="entry name" value="Mopterin_DH_FAD-bd"/>
</dbReference>
<dbReference type="InterPro" id="IPR016167">
    <property type="entry name" value="FAD-bd_PCMH_sub1"/>
</dbReference>
<name>A0ABP4UZH5_9ACTN</name>
<dbReference type="Gene3D" id="3.30.43.10">
    <property type="entry name" value="Uridine Diphospho-n-acetylenolpyruvylglucosamine Reductase, domain 2"/>
    <property type="match status" value="1"/>
</dbReference>